<keyword evidence="5" id="KW-0411">Iron-sulfur</keyword>
<dbReference type="Pfam" id="PF01565">
    <property type="entry name" value="FAD_binding_4"/>
    <property type="match status" value="1"/>
</dbReference>
<dbReference type="Gene3D" id="1.10.1060.10">
    <property type="entry name" value="Alpha-helical ferredoxin"/>
    <property type="match status" value="1"/>
</dbReference>
<keyword evidence="1" id="KW-0285">Flavoprotein</keyword>
<keyword evidence="8" id="KW-1185">Reference proteome</keyword>
<name>A0A369CB07_9GAMM</name>
<dbReference type="EMBL" id="QPJY01000005">
    <property type="protein sequence ID" value="RCX30378.1"/>
    <property type="molecule type" value="Genomic_DNA"/>
</dbReference>
<dbReference type="Pfam" id="PF13183">
    <property type="entry name" value="Fer4_8"/>
    <property type="match status" value="1"/>
</dbReference>
<evidence type="ECO:0000313" key="8">
    <source>
        <dbReference type="Proteomes" id="UP000252707"/>
    </source>
</evidence>
<dbReference type="Pfam" id="PF12447">
    <property type="entry name" value="DUF3683"/>
    <property type="match status" value="1"/>
</dbReference>
<dbReference type="SUPFAM" id="SSF46548">
    <property type="entry name" value="alpha-helical ferredoxin"/>
    <property type="match status" value="1"/>
</dbReference>
<keyword evidence="4" id="KW-0408">Iron</keyword>
<evidence type="ECO:0000256" key="4">
    <source>
        <dbReference type="ARBA" id="ARBA00023004"/>
    </source>
</evidence>
<dbReference type="PANTHER" id="PTHR42934:SF2">
    <property type="entry name" value="GLYCOLATE OXIDASE SUBUNIT GLCD"/>
    <property type="match status" value="1"/>
</dbReference>
<evidence type="ECO:0000259" key="6">
    <source>
        <dbReference type="PROSITE" id="PS51387"/>
    </source>
</evidence>
<dbReference type="InterPro" id="IPR036318">
    <property type="entry name" value="FAD-bd_PCMH-like_sf"/>
</dbReference>
<evidence type="ECO:0000256" key="5">
    <source>
        <dbReference type="ARBA" id="ARBA00023014"/>
    </source>
</evidence>
<dbReference type="SUPFAM" id="SSF55103">
    <property type="entry name" value="FAD-linked oxidases, C-terminal domain"/>
    <property type="match status" value="1"/>
</dbReference>
<dbReference type="GO" id="GO:0071949">
    <property type="term" value="F:FAD binding"/>
    <property type="evidence" value="ECO:0007669"/>
    <property type="project" value="InterPro"/>
</dbReference>
<sequence length="1284" mass="143352">MSPDSVARIREIPYNYTSFSDREIVIRFLGEDMWDVLNELRGQRRTGRSARMLFEVLGDMWVITRNPYIQDDLLENPKRWQSLVHALHHRLDQIVARAEGNQLALRLAERAREAIRAFEGEQERRVELRRRAFRRLSRVTRKDNIGFDGLARVSHVTDATDWRVEYPFVVLSPDSEAETLKVVEACIELGLTIIPRGGGTGYTGSAVPLHADTAVVNTEKLEGIGEVTLNRLFGVAEPVPTVRVEAGVVTRRVSELATAHGYIFAVDPTSQDASTIGGNIAMNAGGKKAVMWGTTLDNLASWRMVTPDAQWLEVERLNHNLGKIHDQATAEFRVTRFAADGRTLVGEPEILRIPGSEFRHRGLGKDVTNKFLGGLPGIQKEGCDGLITSAVFILHRQPKHLRTVCLEFFGANLKNAVPAIVEVKEYLDSLPDVHLTGLEHLDERYVRAVKYSTKAPRPELPKMVLLADISSEDEDGVADAASHIVRLCNARDGEGFVAVSPEARARFWADRSRTAAIAAHTNAFKINEDVVIPLDRLSEYNDGIERINIEQSTRNKLKMIDGVLGYLGGDMPELRQLPGLEESAENDAIVAAKKEAAVDLLERVRDRWRALLERLDAPAADNPDLLTEAERERVQPGDTLFDLLQRRDVRISYRRGVERPLKEIFTGRMLEPVCRRFDAIHAGIRTGRLFVATHMHAGDGNVHTNIPVNSNDYGMLREADRIVDRVMALARSLGGVISGEHGIGLTKMQYLDAGTVEAFAEYKRRVDPEGRFNRGKLMPGSGLEKAYTPSLRLVEQEALILEASALGNLNNDIKDCLRCGKCKPVCTTHVPRANLLYSPRNKILATGLIIEAFLYEEQTRRGISVRHFAEMNDVADHCTVCHRCLNPCPVNIDFGDVTVKMRGILRAQGKKRLNPGTWMSMAFLNVTDPATIKVMRKALIEWGYGAQRLAHGVYRRFRPAAGESRPAGTTGRTAIPAQVVHFMKKPMPAGLPTQTMRGLLGVEDAKTVPILRDPQRVTDESEAVFYFPGCGSERLFSQIGLATLAMLYDVGVQTVLPPGYLCCGYPQAASGNEARGQQISTDNRVLFHRVANTLNYLDIKTVIVSCGTCMDQLLTYQFEQIFPGCRLLDIHEYLMEKGRALEGVDGVQYLYHDPCHTPMKTYSPTQVAAKLMGQEVRLSDRCCGEAGTFAISRPDIATQVRFRKQEEIRKGVRQYTGHDQARKGEVKMLTSCPACQQGLDRYREETGVETDYIVVEMANRLLGADWQKRFVDQVKDGGIERVLL</sequence>
<dbReference type="Pfam" id="PF11880">
    <property type="entry name" value="DUF3400"/>
    <property type="match status" value="1"/>
</dbReference>
<dbReference type="GO" id="GO:0051536">
    <property type="term" value="F:iron-sulfur cluster binding"/>
    <property type="evidence" value="ECO:0007669"/>
    <property type="project" value="UniProtKB-KW"/>
</dbReference>
<dbReference type="InterPro" id="IPR017896">
    <property type="entry name" value="4Fe4S_Fe-S-bd"/>
</dbReference>
<evidence type="ECO:0000256" key="2">
    <source>
        <dbReference type="ARBA" id="ARBA00022723"/>
    </source>
</evidence>
<gene>
    <name evidence="7" type="ORF">DFQ59_105212</name>
</gene>
<dbReference type="GO" id="GO:0046872">
    <property type="term" value="F:metal ion binding"/>
    <property type="evidence" value="ECO:0007669"/>
    <property type="project" value="UniProtKB-KW"/>
</dbReference>
<dbReference type="InterPro" id="IPR004017">
    <property type="entry name" value="Cys_rich_dom"/>
</dbReference>
<evidence type="ECO:0000256" key="3">
    <source>
        <dbReference type="ARBA" id="ARBA00022827"/>
    </source>
</evidence>
<dbReference type="RefSeq" id="WP_245937265.1">
    <property type="nucleotide sequence ID" value="NZ_QPJY01000005.1"/>
</dbReference>
<dbReference type="Pfam" id="PF02913">
    <property type="entry name" value="FAD-oxidase_C"/>
    <property type="match status" value="2"/>
</dbReference>
<dbReference type="PROSITE" id="PS51387">
    <property type="entry name" value="FAD_PCMH"/>
    <property type="match status" value="1"/>
</dbReference>
<dbReference type="InterPro" id="IPR006094">
    <property type="entry name" value="Oxid_FAD_bind_N"/>
</dbReference>
<dbReference type="SUPFAM" id="SSF56176">
    <property type="entry name" value="FAD-binding/transporter-associated domain-like"/>
    <property type="match status" value="1"/>
</dbReference>
<dbReference type="InterPro" id="IPR016169">
    <property type="entry name" value="FAD-bd_PCMH_sub2"/>
</dbReference>
<dbReference type="Gene3D" id="3.30.70.2740">
    <property type="match status" value="1"/>
</dbReference>
<keyword evidence="3" id="KW-0274">FAD</keyword>
<dbReference type="InterPro" id="IPR021817">
    <property type="entry name" value="DUF3400"/>
</dbReference>
<evidence type="ECO:0000256" key="1">
    <source>
        <dbReference type="ARBA" id="ARBA00022630"/>
    </source>
</evidence>
<accession>A0A369CB07</accession>
<dbReference type="InterPro" id="IPR051914">
    <property type="entry name" value="FAD-linked_OxidoTrans_Type4"/>
</dbReference>
<feature type="domain" description="FAD-binding PCMH-type" evidence="6">
    <location>
        <begin position="163"/>
        <end position="397"/>
    </location>
</feature>
<reference evidence="7 8" key="1">
    <citation type="submission" date="2018-07" db="EMBL/GenBank/DDBJ databases">
        <title>Genomic Encyclopedia of Type Strains, Phase IV (KMG-IV): sequencing the most valuable type-strain genomes for metagenomic binning, comparative biology and taxonomic classification.</title>
        <authorList>
            <person name="Goeker M."/>
        </authorList>
    </citation>
    <scope>NUCLEOTIDE SEQUENCE [LARGE SCALE GENOMIC DNA]</scope>
    <source>
        <strain evidence="7 8">DSM 26407</strain>
    </source>
</reference>
<dbReference type="Proteomes" id="UP000252707">
    <property type="component" value="Unassembled WGS sequence"/>
</dbReference>
<dbReference type="InterPro" id="IPR004113">
    <property type="entry name" value="FAD-bd_oxidored_4_C"/>
</dbReference>
<dbReference type="PANTHER" id="PTHR42934">
    <property type="entry name" value="GLYCOLATE OXIDASE SUBUNIT GLCD"/>
    <property type="match status" value="1"/>
</dbReference>
<dbReference type="InterPro" id="IPR016166">
    <property type="entry name" value="FAD-bd_PCMH"/>
</dbReference>
<organism evidence="7 8">
    <name type="scientific">Thioalbus denitrificans</name>
    <dbReference type="NCBI Taxonomy" id="547122"/>
    <lineage>
        <taxon>Bacteria</taxon>
        <taxon>Pseudomonadati</taxon>
        <taxon>Pseudomonadota</taxon>
        <taxon>Gammaproteobacteria</taxon>
        <taxon>Chromatiales</taxon>
        <taxon>Ectothiorhodospiraceae</taxon>
        <taxon>Thioalbus</taxon>
    </lineage>
</organism>
<dbReference type="InterPro" id="IPR009051">
    <property type="entry name" value="Helical_ferredxn"/>
</dbReference>
<proteinExistence type="predicted"/>
<dbReference type="Gene3D" id="3.30.465.10">
    <property type="match status" value="1"/>
</dbReference>
<keyword evidence="2" id="KW-0479">Metal-binding</keyword>
<protein>
    <submittedName>
        <fullName evidence="7">FAD/FMN-containing dehydrogenase</fullName>
    </submittedName>
</protein>
<dbReference type="InterPro" id="IPR022153">
    <property type="entry name" value="DUF3683"/>
</dbReference>
<evidence type="ECO:0000313" key="7">
    <source>
        <dbReference type="EMBL" id="RCX30378.1"/>
    </source>
</evidence>
<dbReference type="InterPro" id="IPR016164">
    <property type="entry name" value="FAD-linked_Oxase-like_C"/>
</dbReference>
<comment type="caution">
    <text evidence="7">The sequence shown here is derived from an EMBL/GenBank/DDBJ whole genome shotgun (WGS) entry which is preliminary data.</text>
</comment>
<dbReference type="PROSITE" id="PS00198">
    <property type="entry name" value="4FE4S_FER_1"/>
    <property type="match status" value="1"/>
</dbReference>
<dbReference type="GO" id="GO:0016491">
    <property type="term" value="F:oxidoreductase activity"/>
    <property type="evidence" value="ECO:0007669"/>
    <property type="project" value="UniProtKB-ARBA"/>
</dbReference>
<dbReference type="InterPro" id="IPR017900">
    <property type="entry name" value="4Fe4S_Fe_S_CS"/>
</dbReference>
<dbReference type="Pfam" id="PF02754">
    <property type="entry name" value="CCG"/>
    <property type="match status" value="2"/>
</dbReference>